<evidence type="ECO:0000313" key="2">
    <source>
        <dbReference type="EMBL" id="TFY69434.1"/>
    </source>
</evidence>
<dbReference type="STRING" id="205917.A0A4Y9Z4M5"/>
<protein>
    <recommendedName>
        <fullName evidence="1">DUF6593 domain-containing protein</fullName>
    </recommendedName>
</protein>
<accession>A0A4Y9Z4M5</accession>
<keyword evidence="3" id="KW-1185">Reference proteome</keyword>
<dbReference type="Proteomes" id="UP000298327">
    <property type="component" value="Unassembled WGS sequence"/>
</dbReference>
<dbReference type="OrthoDB" id="3332782at2759"/>
<dbReference type="EMBL" id="SEOQ01000137">
    <property type="protein sequence ID" value="TFY69434.1"/>
    <property type="molecule type" value="Genomic_DNA"/>
</dbReference>
<reference evidence="2 3" key="1">
    <citation type="submission" date="2019-02" db="EMBL/GenBank/DDBJ databases">
        <title>Genome sequencing of the rare red list fungi Dentipellis fragilis.</title>
        <authorList>
            <person name="Buettner E."/>
            <person name="Kellner H."/>
        </authorList>
    </citation>
    <scope>NUCLEOTIDE SEQUENCE [LARGE SCALE GENOMIC DNA]</scope>
    <source>
        <strain evidence="2 3">DSM 105465</strain>
    </source>
</reference>
<evidence type="ECO:0000313" key="3">
    <source>
        <dbReference type="Proteomes" id="UP000298327"/>
    </source>
</evidence>
<dbReference type="InterPro" id="IPR046528">
    <property type="entry name" value="DUF6593"/>
</dbReference>
<dbReference type="AlphaFoldDB" id="A0A4Y9Z4M5"/>
<gene>
    <name evidence="2" type="ORF">EVG20_g3150</name>
</gene>
<name>A0A4Y9Z4M5_9AGAM</name>
<proteinExistence type="predicted"/>
<dbReference type="Pfam" id="PF20236">
    <property type="entry name" value="DUF6593"/>
    <property type="match status" value="1"/>
</dbReference>
<evidence type="ECO:0000259" key="1">
    <source>
        <dbReference type="Pfam" id="PF20236"/>
    </source>
</evidence>
<feature type="domain" description="DUF6593" evidence="1">
    <location>
        <begin position="18"/>
        <end position="137"/>
    </location>
</feature>
<sequence>MSTVTSSSDEILCWTSQDPRESQLFNNSWGIIYRFHTEPDNRTGQSVTTLWRAIRANKEDRVAKLEWAPNGGLGRAIIGKNTLPMADLVRRDPRNATWRIFNGPDGLQYRWRPDPATRDILLLDPQGITIAFVHPTTPLRYANFGDVYAELHFVRGAGAGVVMHPPLMDTVTVTAMLYRFVSTYNL</sequence>
<organism evidence="2 3">
    <name type="scientific">Dentipellis fragilis</name>
    <dbReference type="NCBI Taxonomy" id="205917"/>
    <lineage>
        <taxon>Eukaryota</taxon>
        <taxon>Fungi</taxon>
        <taxon>Dikarya</taxon>
        <taxon>Basidiomycota</taxon>
        <taxon>Agaricomycotina</taxon>
        <taxon>Agaricomycetes</taxon>
        <taxon>Russulales</taxon>
        <taxon>Hericiaceae</taxon>
        <taxon>Dentipellis</taxon>
    </lineage>
</organism>
<comment type="caution">
    <text evidence="2">The sequence shown here is derived from an EMBL/GenBank/DDBJ whole genome shotgun (WGS) entry which is preliminary data.</text>
</comment>